<accession>A0A3P7WSG3</accession>
<keyword evidence="3" id="KW-1185">Reference proteome</keyword>
<protein>
    <submittedName>
        <fullName evidence="2 4">Uncharacterized protein</fullName>
    </submittedName>
</protein>
<feature type="transmembrane region" description="Helical" evidence="1">
    <location>
        <begin position="28"/>
        <end position="54"/>
    </location>
</feature>
<evidence type="ECO:0000313" key="4">
    <source>
        <dbReference type="WBParaSite" id="HPBE_0000521801-mRNA-1"/>
    </source>
</evidence>
<keyword evidence="1" id="KW-0472">Membrane</keyword>
<reference evidence="4" key="2">
    <citation type="submission" date="2019-09" db="UniProtKB">
        <authorList>
            <consortium name="WormBaseParasite"/>
        </authorList>
    </citation>
    <scope>IDENTIFICATION</scope>
</reference>
<dbReference type="EMBL" id="UZAH01025432">
    <property type="protein sequence ID" value="VDO63776.1"/>
    <property type="molecule type" value="Genomic_DNA"/>
</dbReference>
<evidence type="ECO:0000256" key="1">
    <source>
        <dbReference type="SAM" id="Phobius"/>
    </source>
</evidence>
<sequence length="79" mass="8742">MLFRVSEVTSFGKYFATSCRRRAECVSCVWVSAALVAAFHFQTAFCILSVIVGVSETVRWIPSPHLGWIPPPQRQLAGA</sequence>
<dbReference type="Proteomes" id="UP000050761">
    <property type="component" value="Unassembled WGS sequence"/>
</dbReference>
<keyword evidence="1" id="KW-0812">Transmembrane</keyword>
<name>A0A183FFD9_HELPZ</name>
<accession>A0A183FFD9</accession>
<gene>
    <name evidence="2" type="ORF">HPBE_LOCUS5219</name>
</gene>
<dbReference type="AlphaFoldDB" id="A0A183FFD9"/>
<evidence type="ECO:0000313" key="3">
    <source>
        <dbReference type="Proteomes" id="UP000050761"/>
    </source>
</evidence>
<keyword evidence="1" id="KW-1133">Transmembrane helix</keyword>
<organism evidence="3 4">
    <name type="scientific">Heligmosomoides polygyrus</name>
    <name type="common">Parasitic roundworm</name>
    <dbReference type="NCBI Taxonomy" id="6339"/>
    <lineage>
        <taxon>Eukaryota</taxon>
        <taxon>Metazoa</taxon>
        <taxon>Ecdysozoa</taxon>
        <taxon>Nematoda</taxon>
        <taxon>Chromadorea</taxon>
        <taxon>Rhabditida</taxon>
        <taxon>Rhabditina</taxon>
        <taxon>Rhabditomorpha</taxon>
        <taxon>Strongyloidea</taxon>
        <taxon>Heligmosomidae</taxon>
        <taxon>Heligmosomoides</taxon>
    </lineage>
</organism>
<reference evidence="2 3" key="1">
    <citation type="submission" date="2018-11" db="EMBL/GenBank/DDBJ databases">
        <authorList>
            <consortium name="Pathogen Informatics"/>
        </authorList>
    </citation>
    <scope>NUCLEOTIDE SEQUENCE [LARGE SCALE GENOMIC DNA]</scope>
</reference>
<evidence type="ECO:0000313" key="2">
    <source>
        <dbReference type="EMBL" id="VDO63776.1"/>
    </source>
</evidence>
<dbReference type="WBParaSite" id="HPBE_0000521801-mRNA-1">
    <property type="protein sequence ID" value="HPBE_0000521801-mRNA-1"/>
    <property type="gene ID" value="HPBE_0000521801"/>
</dbReference>
<proteinExistence type="predicted"/>